<gene>
    <name evidence="1" type="ORF">NAEGRDRAFT_46154</name>
</gene>
<reference evidence="1 2" key="1">
    <citation type="journal article" date="2010" name="Cell">
        <title>The genome of Naegleria gruberi illuminates early eukaryotic versatility.</title>
        <authorList>
            <person name="Fritz-Laylin L.K."/>
            <person name="Prochnik S.E."/>
            <person name="Ginger M.L."/>
            <person name="Dacks J.B."/>
            <person name="Carpenter M.L."/>
            <person name="Field M.C."/>
            <person name="Kuo A."/>
            <person name="Paredez A."/>
            <person name="Chapman J."/>
            <person name="Pham J."/>
            <person name="Shu S."/>
            <person name="Neupane R."/>
            <person name="Cipriano M."/>
            <person name="Mancuso J."/>
            <person name="Tu H."/>
            <person name="Salamov A."/>
            <person name="Lindquist E."/>
            <person name="Shapiro H."/>
            <person name="Lucas S."/>
            <person name="Grigoriev I.V."/>
            <person name="Cande W.Z."/>
            <person name="Fulton C."/>
            <person name="Rokhsar D.S."/>
            <person name="Dawson S.C."/>
        </authorList>
    </citation>
    <scope>NUCLEOTIDE SEQUENCE [LARGE SCALE GENOMIC DNA]</scope>
    <source>
        <strain evidence="1 2">NEG-M</strain>
    </source>
</reference>
<dbReference type="GO" id="GO:0005737">
    <property type="term" value="C:cytoplasm"/>
    <property type="evidence" value="ECO:0007669"/>
    <property type="project" value="TreeGrafter"/>
</dbReference>
<dbReference type="Proteomes" id="UP000006671">
    <property type="component" value="Unassembled WGS sequence"/>
</dbReference>
<evidence type="ECO:0000313" key="1">
    <source>
        <dbReference type="EMBL" id="EFC49047.1"/>
    </source>
</evidence>
<dbReference type="PANTHER" id="PTHR30143:SF0">
    <property type="entry name" value="2-KETO-4-PENTENOATE HYDRATASE"/>
    <property type="match status" value="1"/>
</dbReference>
<dbReference type="KEGG" id="ngr:NAEGRDRAFT_46154"/>
<dbReference type="InterPro" id="IPR036663">
    <property type="entry name" value="Fumarylacetoacetase_C_sf"/>
</dbReference>
<dbReference type="Gene3D" id="3.90.850.10">
    <property type="entry name" value="Fumarylacetoacetase-like, C-terminal domain"/>
    <property type="match status" value="1"/>
</dbReference>
<organism evidence="2">
    <name type="scientific">Naegleria gruberi</name>
    <name type="common">Amoeba</name>
    <dbReference type="NCBI Taxonomy" id="5762"/>
    <lineage>
        <taxon>Eukaryota</taxon>
        <taxon>Discoba</taxon>
        <taxon>Heterolobosea</taxon>
        <taxon>Tetramitia</taxon>
        <taxon>Eutetramitia</taxon>
        <taxon>Vahlkampfiidae</taxon>
        <taxon>Naegleria</taxon>
    </lineage>
</organism>
<evidence type="ECO:0000313" key="2">
    <source>
        <dbReference type="Proteomes" id="UP000006671"/>
    </source>
</evidence>
<dbReference type="GO" id="GO:0008684">
    <property type="term" value="F:2-oxopent-4-enoate hydratase activity"/>
    <property type="evidence" value="ECO:0007669"/>
    <property type="project" value="TreeGrafter"/>
</dbReference>
<dbReference type="VEuPathDB" id="AmoebaDB:NAEGRDRAFT_46154"/>
<name>D2V2F2_NAEGR</name>
<dbReference type="GeneID" id="8849911"/>
<dbReference type="EMBL" id="GG738849">
    <property type="protein sequence ID" value="EFC49047.1"/>
    <property type="molecule type" value="Genomic_DNA"/>
</dbReference>
<dbReference type="InParanoid" id="D2V2F2"/>
<dbReference type="OrthoDB" id="10255333at2759"/>
<proteinExistence type="predicted"/>
<keyword evidence="2" id="KW-1185">Reference proteome</keyword>
<dbReference type="RefSeq" id="XP_002681791.1">
    <property type="nucleotide sequence ID" value="XM_002681745.1"/>
</dbReference>
<dbReference type="InterPro" id="IPR050772">
    <property type="entry name" value="Hydratase-Decarb/MhpD_sf"/>
</dbReference>
<dbReference type="PANTHER" id="PTHR30143">
    <property type="entry name" value="ACID HYDRATASE"/>
    <property type="match status" value="1"/>
</dbReference>
<dbReference type="AlphaFoldDB" id="D2V2F2"/>
<dbReference type="SUPFAM" id="SSF56529">
    <property type="entry name" value="FAH"/>
    <property type="match status" value="1"/>
</dbReference>
<sequence>MKTTLPIRRLLSNSSSPQQQYLFSNVVVRNFSRSEITLNQQDNASAASFEEAKPMVAQARPKKKYINKILDKPLEKPLQLWFKQDKWNSDEQKRIEYIARLLMKFQYKNYQDFLETNPKQKSALEQIEEITLRDDKIIQKLLENEIKERKPQNEDEDVPVLKFNKEALSKIDPDEVTPMAAFKSIKKRKLANRTILTFPQNILPKSETEAQYAQLRLIDLLEKEKGWKLVGWKIGATQPKALVRLNIKQPFLGPIFEHQVLKNPESVQVEDVTNFGPMVEIEFGFVLAKDLKARSEPYTKEELIDALDHVKGVVEIIGTRVDNVENNGGVLTRIADLGGHINLIIPEKPSTFDKTQVAKLSFENVELFLNGESDTKAKGSFVCNGQYDPNETKGPLDTCLQCINRITGEFGRDVLAGQIISSGTMTGKSRELEKGDLIKASFENPLFDDIVFKYK</sequence>
<accession>D2V2F2</accession>
<dbReference type="OMA" id="GPIFEHQ"/>
<protein>
    <submittedName>
        <fullName evidence="1">Predicted protein</fullName>
    </submittedName>
</protein>